<dbReference type="EMBL" id="JAULSV010000007">
    <property type="protein sequence ID" value="KAK0639904.1"/>
    <property type="molecule type" value="Genomic_DNA"/>
</dbReference>
<name>A0AA40CJY4_9PEZI</name>
<keyword evidence="3" id="KW-1185">Reference proteome</keyword>
<dbReference type="AlphaFoldDB" id="A0AA40CJY4"/>
<accession>A0AA40CJY4</accession>
<sequence>MRRPLCRRYFPRQPRWNISMQRRFWWQRHRPSLHQTRSRQPKQTVFVERHR</sequence>
<evidence type="ECO:0000313" key="3">
    <source>
        <dbReference type="Proteomes" id="UP001174936"/>
    </source>
</evidence>
<organism evidence="2 3">
    <name type="scientific">Cercophora newfieldiana</name>
    <dbReference type="NCBI Taxonomy" id="92897"/>
    <lineage>
        <taxon>Eukaryota</taxon>
        <taxon>Fungi</taxon>
        <taxon>Dikarya</taxon>
        <taxon>Ascomycota</taxon>
        <taxon>Pezizomycotina</taxon>
        <taxon>Sordariomycetes</taxon>
        <taxon>Sordariomycetidae</taxon>
        <taxon>Sordariales</taxon>
        <taxon>Lasiosphaeriaceae</taxon>
        <taxon>Cercophora</taxon>
    </lineage>
</organism>
<dbReference type="Proteomes" id="UP001174936">
    <property type="component" value="Unassembled WGS sequence"/>
</dbReference>
<feature type="region of interest" description="Disordered" evidence="1">
    <location>
        <begin position="31"/>
        <end position="51"/>
    </location>
</feature>
<feature type="compositionally biased region" description="Basic residues" evidence="1">
    <location>
        <begin position="31"/>
        <end position="40"/>
    </location>
</feature>
<proteinExistence type="predicted"/>
<comment type="caution">
    <text evidence="2">The sequence shown here is derived from an EMBL/GenBank/DDBJ whole genome shotgun (WGS) entry which is preliminary data.</text>
</comment>
<evidence type="ECO:0000256" key="1">
    <source>
        <dbReference type="SAM" id="MobiDB-lite"/>
    </source>
</evidence>
<protein>
    <submittedName>
        <fullName evidence="2">Uncharacterized protein</fullName>
    </submittedName>
</protein>
<evidence type="ECO:0000313" key="2">
    <source>
        <dbReference type="EMBL" id="KAK0639904.1"/>
    </source>
</evidence>
<gene>
    <name evidence="2" type="ORF">B0T16DRAFT_423898</name>
</gene>
<reference evidence="2" key="1">
    <citation type="submission" date="2023-06" db="EMBL/GenBank/DDBJ databases">
        <title>Genome-scale phylogeny and comparative genomics of the fungal order Sordariales.</title>
        <authorList>
            <consortium name="Lawrence Berkeley National Laboratory"/>
            <person name="Hensen N."/>
            <person name="Bonometti L."/>
            <person name="Westerberg I."/>
            <person name="Brannstrom I.O."/>
            <person name="Guillou S."/>
            <person name="Cros-Aarteil S."/>
            <person name="Calhoun S."/>
            <person name="Haridas S."/>
            <person name="Kuo A."/>
            <person name="Mondo S."/>
            <person name="Pangilinan J."/>
            <person name="Riley R."/>
            <person name="Labutti K."/>
            <person name="Andreopoulos B."/>
            <person name="Lipzen A."/>
            <person name="Chen C."/>
            <person name="Yanf M."/>
            <person name="Daum C."/>
            <person name="Ng V."/>
            <person name="Clum A."/>
            <person name="Steindorff A."/>
            <person name="Ohm R."/>
            <person name="Martin F."/>
            <person name="Silar P."/>
            <person name="Natvig D."/>
            <person name="Lalanne C."/>
            <person name="Gautier V."/>
            <person name="Ament-Velasquez S.L."/>
            <person name="Kruys A."/>
            <person name="Hutchinson M.I."/>
            <person name="Powell A.J."/>
            <person name="Barry K."/>
            <person name="Miller A.N."/>
            <person name="Grigoriev I.V."/>
            <person name="Debuchy R."/>
            <person name="Gladieux P."/>
            <person name="Thoren M.H."/>
            <person name="Johannesson H."/>
        </authorList>
    </citation>
    <scope>NUCLEOTIDE SEQUENCE</scope>
    <source>
        <strain evidence="2">SMH2532-1</strain>
    </source>
</reference>